<protein>
    <submittedName>
        <fullName evidence="2">AAA family ATPase</fullName>
    </submittedName>
</protein>
<dbReference type="GO" id="GO:0016887">
    <property type="term" value="F:ATP hydrolysis activity"/>
    <property type="evidence" value="ECO:0007669"/>
    <property type="project" value="InterPro"/>
</dbReference>
<organism evidence="2 3">
    <name type="scientific">Pseudoduganella ginsengisoli</name>
    <dbReference type="NCBI Taxonomy" id="1462440"/>
    <lineage>
        <taxon>Bacteria</taxon>
        <taxon>Pseudomonadati</taxon>
        <taxon>Pseudomonadota</taxon>
        <taxon>Betaproteobacteria</taxon>
        <taxon>Burkholderiales</taxon>
        <taxon>Oxalobacteraceae</taxon>
        <taxon>Telluria group</taxon>
        <taxon>Pseudoduganella</taxon>
    </lineage>
</organism>
<dbReference type="PANTHER" id="PTHR40396">
    <property type="entry name" value="ATPASE-LIKE PROTEIN"/>
    <property type="match status" value="1"/>
</dbReference>
<dbReference type="InterPro" id="IPR027417">
    <property type="entry name" value="P-loop_NTPase"/>
</dbReference>
<dbReference type="InterPro" id="IPR003959">
    <property type="entry name" value="ATPase_AAA_core"/>
</dbReference>
<keyword evidence="3" id="KW-1185">Reference proteome</keyword>
<sequence>MIDQKTRAQKRLIFPEQINKESATEPTAFEVTFTIGDVCYQYGFSMTQQRIISEHLLVYKAFKPQRWFERHFDAEHGEDLYEFGTGLKGAKHLWEGAPRPNALFLSMAVQLNSEALRPIFDWFALSLVIFNEQSQLNPHASIQMLKQPGGKQRMCDFLMAADIRIADIEVVTRQVQGQTVHLDMATGKTKLRNEEVEEHQFRFSHRTEGGDAVFDLMDESNGTRNLMFLAGPILDILKKGITLVVDDLDTSLHTLLLRQIVRLFHQPHANTNGAQLLFTTHDTSLLDAPDLFRRDQIWFVEKNMEQASSLVPLSDFSPRKNEALERGYLQGRYGGVPFLEHSTELTH</sequence>
<accession>A0A6L6PZW0</accession>
<name>A0A6L6PZW0_9BURK</name>
<dbReference type="SUPFAM" id="SSF52540">
    <property type="entry name" value="P-loop containing nucleoside triphosphate hydrolases"/>
    <property type="match status" value="1"/>
</dbReference>
<dbReference type="AlphaFoldDB" id="A0A6L6PZW0"/>
<comment type="caution">
    <text evidence="2">The sequence shown here is derived from an EMBL/GenBank/DDBJ whole genome shotgun (WGS) entry which is preliminary data.</text>
</comment>
<dbReference type="GO" id="GO:0005524">
    <property type="term" value="F:ATP binding"/>
    <property type="evidence" value="ECO:0007669"/>
    <property type="project" value="InterPro"/>
</dbReference>
<evidence type="ECO:0000259" key="1">
    <source>
        <dbReference type="Pfam" id="PF13304"/>
    </source>
</evidence>
<feature type="domain" description="ATPase AAA-type core" evidence="1">
    <location>
        <begin position="17"/>
        <end position="287"/>
    </location>
</feature>
<dbReference type="Gene3D" id="3.40.50.300">
    <property type="entry name" value="P-loop containing nucleotide triphosphate hydrolases"/>
    <property type="match status" value="1"/>
</dbReference>
<dbReference type="PANTHER" id="PTHR40396:SF1">
    <property type="entry name" value="ATPASE AAA-TYPE CORE DOMAIN-CONTAINING PROTEIN"/>
    <property type="match status" value="1"/>
</dbReference>
<dbReference type="EMBL" id="WNLA01000006">
    <property type="protein sequence ID" value="MTW02671.1"/>
    <property type="molecule type" value="Genomic_DNA"/>
</dbReference>
<dbReference type="Pfam" id="PF13304">
    <property type="entry name" value="AAA_21"/>
    <property type="match status" value="1"/>
</dbReference>
<proteinExistence type="predicted"/>
<evidence type="ECO:0000313" key="2">
    <source>
        <dbReference type="EMBL" id="MTW02671.1"/>
    </source>
</evidence>
<evidence type="ECO:0000313" key="3">
    <source>
        <dbReference type="Proteomes" id="UP000484015"/>
    </source>
</evidence>
<dbReference type="Proteomes" id="UP000484015">
    <property type="component" value="Unassembled WGS sequence"/>
</dbReference>
<gene>
    <name evidence="2" type="ORF">GM668_11310</name>
</gene>
<reference evidence="2 3" key="1">
    <citation type="submission" date="2019-11" db="EMBL/GenBank/DDBJ databases">
        <title>Type strains purchased from KCTC, JCM and DSMZ.</title>
        <authorList>
            <person name="Lu H."/>
        </authorList>
    </citation>
    <scope>NUCLEOTIDE SEQUENCE [LARGE SCALE GENOMIC DNA]</scope>
    <source>
        <strain evidence="2 3">KCTC 42409</strain>
    </source>
</reference>